<keyword evidence="1" id="KW-0812">Transmembrane</keyword>
<name>A0A7L6ARG9_9GAMM</name>
<dbReference type="Proteomes" id="UP000510621">
    <property type="component" value="Chromosome"/>
</dbReference>
<evidence type="ECO:0000313" key="2">
    <source>
        <dbReference type="EMBL" id="QLQ31567.1"/>
    </source>
</evidence>
<proteinExistence type="predicted"/>
<feature type="transmembrane region" description="Helical" evidence="1">
    <location>
        <begin position="165"/>
        <end position="184"/>
    </location>
</feature>
<evidence type="ECO:0000256" key="1">
    <source>
        <dbReference type="SAM" id="Phobius"/>
    </source>
</evidence>
<feature type="transmembrane region" description="Helical" evidence="1">
    <location>
        <begin position="93"/>
        <end position="110"/>
    </location>
</feature>
<sequence>MTTPVSTEQTPAGASGHGMLNIARHVLKIDSILFVGIMCLAVLGWAPPTLMVPASAYWSYMLVLMALGTTLWGEWRSRRLGAAEGGKLLYRQLVLWGAALAAMGLVYLLLGSGRLNYEVTGLLVLLVLAFATFVDGMLVSWKLHVVGALLFFIVLMLTFVERFLWEIILVAGVLVALVLGGVIWKLHRYTHDPQQGQG</sequence>
<accession>A0A7L6ARG9</accession>
<keyword evidence="1" id="KW-1133">Transmembrane helix</keyword>
<protein>
    <submittedName>
        <fullName evidence="2">Uncharacterized protein</fullName>
    </submittedName>
</protein>
<dbReference type="KEGG" id="this:HZT40_08165"/>
<organism evidence="2 3">
    <name type="scientific">Candidatus Thiothrix singaporensis</name>
    <dbReference type="NCBI Taxonomy" id="2799669"/>
    <lineage>
        <taxon>Bacteria</taxon>
        <taxon>Pseudomonadati</taxon>
        <taxon>Pseudomonadota</taxon>
        <taxon>Gammaproteobacteria</taxon>
        <taxon>Thiotrichales</taxon>
        <taxon>Thiotrichaceae</taxon>
        <taxon>Thiothrix</taxon>
    </lineage>
</organism>
<feature type="transmembrane region" description="Helical" evidence="1">
    <location>
        <begin position="116"/>
        <end position="134"/>
    </location>
</feature>
<reference evidence="2" key="1">
    <citation type="submission" date="2020-06" db="EMBL/GenBank/DDBJ databases">
        <title>Analysis procedures for assessing recovery of high quality, complete, closed genomes from Nanopore long read metagenome sequencing.</title>
        <authorList>
            <person name="Bessarab I."/>
            <person name="Arumugam K."/>
            <person name="Haryono M."/>
            <person name="Liu X."/>
            <person name="Roy S."/>
            <person name="Zuniga-Montanez R.E."/>
            <person name="Qiu G."/>
            <person name="Drautz-Moses D.I."/>
            <person name="Law Y.Y."/>
            <person name="Wuertz S."/>
            <person name="Lauro F.M."/>
            <person name="Huson D.H."/>
            <person name="Williams R.B."/>
        </authorList>
    </citation>
    <scope>NUCLEOTIDE SEQUENCE [LARGE SCALE GENOMIC DNA]</scope>
    <source>
        <strain evidence="2">SSD2</strain>
    </source>
</reference>
<feature type="transmembrane region" description="Helical" evidence="1">
    <location>
        <begin position="26"/>
        <end position="45"/>
    </location>
</feature>
<feature type="transmembrane region" description="Helical" evidence="1">
    <location>
        <begin position="141"/>
        <end position="159"/>
    </location>
</feature>
<evidence type="ECO:0000313" key="3">
    <source>
        <dbReference type="Proteomes" id="UP000510621"/>
    </source>
</evidence>
<gene>
    <name evidence="2" type="ORF">HZT40_08165</name>
</gene>
<feature type="transmembrane region" description="Helical" evidence="1">
    <location>
        <begin position="57"/>
        <end position="73"/>
    </location>
</feature>
<keyword evidence="1" id="KW-0472">Membrane</keyword>
<dbReference type="AlphaFoldDB" id="A0A7L6ARG9"/>
<keyword evidence="3" id="KW-1185">Reference proteome</keyword>
<dbReference type="EMBL" id="CP059265">
    <property type="protein sequence ID" value="QLQ31567.1"/>
    <property type="molecule type" value="Genomic_DNA"/>
</dbReference>